<evidence type="ECO:0000313" key="4">
    <source>
        <dbReference type="RefSeq" id="XP_022291768.1"/>
    </source>
</evidence>
<evidence type="ECO:0000313" key="3">
    <source>
        <dbReference type="Proteomes" id="UP000694844"/>
    </source>
</evidence>
<protein>
    <submittedName>
        <fullName evidence="4">Uncharacterized transmembrane protein DDB_G0289901-like isoform X1</fullName>
    </submittedName>
    <submittedName>
        <fullName evidence="5">Uncharacterized transmembrane protein DDB_G0289901-like isoform X2</fullName>
    </submittedName>
</protein>
<sequence>MFKSLLLLLLPSLCSANVDLACVCSIKDAECHRLDRHILQGNSWEGVEWRFGEDCLFLLKESEIDRRFLIPHVLDVNIDSGGLKVDTVVGSVSAGKDGVGVDTIVGGASIGKDGVSANIDTPLGGASTSIGTDGHVSASANVDVPMVASLNGNIDVDHGKVSGGGGGSVTVDGVEVGGHVNVDKNGGVSGGASVGLNLGPLAHASVGVDVDSSGHVSTGVDGHAGIGPLSVDGHVAVDQSGHVDSSLTAGADIGPLGGVDATLNAGTDGVSASANANLHAGGASLSGSVNAGTGGVSGSASGSLTTGIGSLSGQVSGSSSGGVSGSVGGSATVAGQTVSGNLQGGSGSSTTGGLNVGSPSASSTSGSSPSSSSGSNGDPLAFLSTVSNTMQQGPNGFMQMLQNLQSGASSSISTPTSFNPMTFNQQVGAEAFLQQMAKIG</sequence>
<keyword evidence="3" id="KW-1185">Reference proteome</keyword>
<evidence type="ECO:0000256" key="2">
    <source>
        <dbReference type="SAM" id="SignalP"/>
    </source>
</evidence>
<dbReference type="GeneID" id="111103058"/>
<dbReference type="OrthoDB" id="6135025at2759"/>
<name>A0A8B8AMC1_CRAVI</name>
<dbReference type="RefSeq" id="XP_022291768.1">
    <property type="nucleotide sequence ID" value="XM_022436060.1"/>
</dbReference>
<dbReference type="Proteomes" id="UP000694844">
    <property type="component" value="Chromosome 1"/>
</dbReference>
<feature type="signal peptide" evidence="2">
    <location>
        <begin position="1"/>
        <end position="16"/>
    </location>
</feature>
<feature type="chain" id="PRO_5044665868" evidence="2">
    <location>
        <begin position="17"/>
        <end position="440"/>
    </location>
</feature>
<reference evidence="4 5" key="2">
    <citation type="submission" date="2025-04" db="UniProtKB">
        <authorList>
            <consortium name="RefSeq"/>
        </authorList>
    </citation>
    <scope>IDENTIFICATION</scope>
    <source>
        <tissue evidence="4 5">Whole sample</tissue>
    </source>
</reference>
<evidence type="ECO:0000313" key="5">
    <source>
        <dbReference type="RefSeq" id="XP_022291776.1"/>
    </source>
</evidence>
<organism evidence="3 4">
    <name type="scientific">Crassostrea virginica</name>
    <name type="common">Eastern oyster</name>
    <dbReference type="NCBI Taxonomy" id="6565"/>
    <lineage>
        <taxon>Eukaryota</taxon>
        <taxon>Metazoa</taxon>
        <taxon>Spiralia</taxon>
        <taxon>Lophotrochozoa</taxon>
        <taxon>Mollusca</taxon>
        <taxon>Bivalvia</taxon>
        <taxon>Autobranchia</taxon>
        <taxon>Pteriomorphia</taxon>
        <taxon>Ostreida</taxon>
        <taxon>Ostreoidea</taxon>
        <taxon>Ostreidae</taxon>
        <taxon>Crassostrea</taxon>
    </lineage>
</organism>
<feature type="region of interest" description="Disordered" evidence="1">
    <location>
        <begin position="334"/>
        <end position="382"/>
    </location>
</feature>
<dbReference type="AlphaFoldDB" id="A0A8B8AMC1"/>
<reference evidence="3" key="1">
    <citation type="submission" date="2024-06" db="UniProtKB">
        <authorList>
            <consortium name="RefSeq"/>
        </authorList>
    </citation>
    <scope>NUCLEOTIDE SEQUENCE [LARGE SCALE GENOMIC DNA]</scope>
</reference>
<proteinExistence type="predicted"/>
<gene>
    <name evidence="4 5" type="primary">LOC111103058</name>
</gene>
<dbReference type="RefSeq" id="XP_022291776.1">
    <property type="nucleotide sequence ID" value="XM_022436068.1"/>
</dbReference>
<feature type="compositionally biased region" description="Low complexity" evidence="1">
    <location>
        <begin position="348"/>
        <end position="375"/>
    </location>
</feature>
<dbReference type="KEGG" id="cvn:111103058"/>
<accession>A0A8B8AMC1</accession>
<evidence type="ECO:0000256" key="1">
    <source>
        <dbReference type="SAM" id="MobiDB-lite"/>
    </source>
</evidence>
<keyword evidence="2" id="KW-0732">Signal</keyword>